<evidence type="ECO:0000256" key="1">
    <source>
        <dbReference type="SAM" id="MobiDB-lite"/>
    </source>
</evidence>
<accession>A0A4Y2AYF0</accession>
<comment type="caution">
    <text evidence="2">The sequence shown here is derived from an EMBL/GenBank/DDBJ whole genome shotgun (WGS) entry which is preliminary data.</text>
</comment>
<proteinExistence type="predicted"/>
<evidence type="ECO:0000313" key="3">
    <source>
        <dbReference type="Proteomes" id="UP000499080"/>
    </source>
</evidence>
<gene>
    <name evidence="2" type="ORF">AVEN_100910_1</name>
</gene>
<organism evidence="2 3">
    <name type="scientific">Araneus ventricosus</name>
    <name type="common">Orbweaver spider</name>
    <name type="synonym">Epeira ventricosa</name>
    <dbReference type="NCBI Taxonomy" id="182803"/>
    <lineage>
        <taxon>Eukaryota</taxon>
        <taxon>Metazoa</taxon>
        <taxon>Ecdysozoa</taxon>
        <taxon>Arthropoda</taxon>
        <taxon>Chelicerata</taxon>
        <taxon>Arachnida</taxon>
        <taxon>Araneae</taxon>
        <taxon>Araneomorphae</taxon>
        <taxon>Entelegynae</taxon>
        <taxon>Araneoidea</taxon>
        <taxon>Araneidae</taxon>
        <taxon>Araneus</taxon>
    </lineage>
</organism>
<evidence type="ECO:0000313" key="2">
    <source>
        <dbReference type="EMBL" id="GBL84056.1"/>
    </source>
</evidence>
<reference evidence="2 3" key="1">
    <citation type="journal article" date="2019" name="Sci. Rep.">
        <title>Orb-weaving spider Araneus ventricosus genome elucidates the spidroin gene catalogue.</title>
        <authorList>
            <person name="Kono N."/>
            <person name="Nakamura H."/>
            <person name="Ohtoshi R."/>
            <person name="Moran D.A.P."/>
            <person name="Shinohara A."/>
            <person name="Yoshida Y."/>
            <person name="Fujiwara M."/>
            <person name="Mori M."/>
            <person name="Tomita M."/>
            <person name="Arakawa K."/>
        </authorList>
    </citation>
    <scope>NUCLEOTIDE SEQUENCE [LARGE SCALE GENOMIC DNA]</scope>
</reference>
<name>A0A4Y2AYF0_ARAVE</name>
<protein>
    <submittedName>
        <fullName evidence="2">Uncharacterized protein</fullName>
    </submittedName>
</protein>
<dbReference type="EMBL" id="BGPR01000035">
    <property type="protein sequence ID" value="GBL84056.1"/>
    <property type="molecule type" value="Genomic_DNA"/>
</dbReference>
<dbReference type="Proteomes" id="UP000499080">
    <property type="component" value="Unassembled WGS sequence"/>
</dbReference>
<keyword evidence="3" id="KW-1185">Reference proteome</keyword>
<feature type="region of interest" description="Disordered" evidence="1">
    <location>
        <begin position="73"/>
        <end position="92"/>
    </location>
</feature>
<dbReference type="AlphaFoldDB" id="A0A4Y2AYF0"/>
<sequence>MKIGGPREFEGGGEYYRLISTNKFPHQYLTEPEIPFCSTKERKQCLRVRPFLFWSTPICEQLPSALFLSNGMSSPGGSERVEDPPVRVNENS</sequence>